<accession>A0A8H4RR49</accession>
<dbReference type="Proteomes" id="UP000566819">
    <property type="component" value="Unassembled WGS sequence"/>
</dbReference>
<dbReference type="AlphaFoldDB" id="A0A8H4RR49"/>
<proteinExistence type="predicted"/>
<gene>
    <name evidence="1" type="ORF">G7Y89_g3555</name>
</gene>
<evidence type="ECO:0000313" key="2">
    <source>
        <dbReference type="Proteomes" id="UP000566819"/>
    </source>
</evidence>
<keyword evidence="2" id="KW-1185">Reference proteome</keyword>
<name>A0A8H4RR49_9HELO</name>
<dbReference type="OrthoDB" id="3486108at2759"/>
<organism evidence="1 2">
    <name type="scientific">Cudoniella acicularis</name>
    <dbReference type="NCBI Taxonomy" id="354080"/>
    <lineage>
        <taxon>Eukaryota</taxon>
        <taxon>Fungi</taxon>
        <taxon>Dikarya</taxon>
        <taxon>Ascomycota</taxon>
        <taxon>Pezizomycotina</taxon>
        <taxon>Leotiomycetes</taxon>
        <taxon>Helotiales</taxon>
        <taxon>Tricladiaceae</taxon>
        <taxon>Cudoniella</taxon>
    </lineage>
</organism>
<protein>
    <submittedName>
        <fullName evidence="1">Uncharacterized protein</fullName>
    </submittedName>
</protein>
<evidence type="ECO:0000313" key="1">
    <source>
        <dbReference type="EMBL" id="KAF4634549.1"/>
    </source>
</evidence>
<sequence length="229" mass="26035">MASYSSVDEYGGFDFSRALASDFGLGSSAITSNTSAAPSLPQQSNVSAFKMPLTPQLNALAIVPGSCPQCKGRKYNFTAYFHNTKYFSSSPHHLLSYIERSYVLKNQLQSLLVEWAMNPRRPIIEFADIAEPQIRAWERRVQYLVETVLEFATSKGLHQGVGARKTDTVLRWTGKMVTRLEDTVWERANFQVSQSEMVSLLFQFRKLWESVWVGLVEDERSQREMSRSS</sequence>
<comment type="caution">
    <text evidence="1">The sequence shown here is derived from an EMBL/GenBank/DDBJ whole genome shotgun (WGS) entry which is preliminary data.</text>
</comment>
<reference evidence="1 2" key="1">
    <citation type="submission" date="2020-03" db="EMBL/GenBank/DDBJ databases">
        <title>Draft Genome Sequence of Cudoniella acicularis.</title>
        <authorList>
            <person name="Buettner E."/>
            <person name="Kellner H."/>
        </authorList>
    </citation>
    <scope>NUCLEOTIDE SEQUENCE [LARGE SCALE GENOMIC DNA]</scope>
    <source>
        <strain evidence="1 2">DSM 108380</strain>
    </source>
</reference>
<dbReference type="EMBL" id="JAAMPI010000176">
    <property type="protein sequence ID" value="KAF4634549.1"/>
    <property type="molecule type" value="Genomic_DNA"/>
</dbReference>